<dbReference type="PANTHER" id="PTHR48207">
    <property type="entry name" value="SUCCINATE--HYDROXYMETHYLGLUTARATE COA-TRANSFERASE"/>
    <property type="match status" value="1"/>
</dbReference>
<dbReference type="PANTHER" id="PTHR48207:SF3">
    <property type="entry name" value="SUCCINATE--HYDROXYMETHYLGLUTARATE COA-TRANSFERASE"/>
    <property type="match status" value="1"/>
</dbReference>
<evidence type="ECO:0000256" key="2">
    <source>
        <dbReference type="ARBA" id="ARBA00022679"/>
    </source>
</evidence>
<dbReference type="EMBL" id="JBFXLT010000017">
    <property type="protein sequence ID" value="KAL2817592.1"/>
    <property type="molecule type" value="Genomic_DNA"/>
</dbReference>
<keyword evidence="4" id="KW-1185">Reference proteome</keyword>
<dbReference type="InterPro" id="IPR003673">
    <property type="entry name" value="CoA-Trfase_fam_III"/>
</dbReference>
<dbReference type="InterPro" id="IPR050483">
    <property type="entry name" value="CoA-transferase_III_domain"/>
</dbReference>
<protein>
    <submittedName>
        <fullName evidence="3">CoA-transferase family III domain-containing protein</fullName>
    </submittedName>
</protein>
<comment type="similarity">
    <text evidence="1">Belongs to the CoA-transferase III family.</text>
</comment>
<name>A0ABR4HQG4_9EURO</name>
<sequence length="445" mass="47768">MNPILRSVARHPAQAAFLVPRTGTQSIRRNATVASQTKPTGPLAGVKILDLSRVLAGPFCTQILADYGADVIKVENPNGGDDTRLWRESGEDQIWKANEAGTKTSLYFNTINRNKRSIALDLKSEAGQMVVLELARGVDVVVENFIPGKLDKLGLGYETLKAVNPRVVLASISGYGASGPYAHRAGYDVIGAAEGGLLHITGEADGRPTKPGVGLMDMCTGLYLHGAIVSALLSREQTGQGQKLDTSLFETTISILSNVGMAWLNLGREAQRWGTAHPAIVPYEAFKTQDSYFVVGAVNDRQFGKLCKLLGVGELSGDERFITNNARVHNRGVLKGIIEGVMKTRTTEEWEGAFEGSGMPYGPINTLEKVFGHPQAVARGMVETVESGAAVNGEVKVLGIPVKFSGTKPSIREGPPSLGQHTEEVLRKLGLSTDVISRLRKDKVI</sequence>
<dbReference type="Gene3D" id="3.30.1540.10">
    <property type="entry name" value="formyl-coa transferase, domain 3"/>
    <property type="match status" value="1"/>
</dbReference>
<dbReference type="InterPro" id="IPR023606">
    <property type="entry name" value="CoA-Trfase_III_dom_1_sf"/>
</dbReference>
<evidence type="ECO:0000256" key="1">
    <source>
        <dbReference type="ARBA" id="ARBA00008383"/>
    </source>
</evidence>
<dbReference type="Pfam" id="PF02515">
    <property type="entry name" value="CoA_transf_3"/>
    <property type="match status" value="1"/>
</dbReference>
<comment type="caution">
    <text evidence="3">The sequence shown here is derived from an EMBL/GenBank/DDBJ whole genome shotgun (WGS) entry which is preliminary data.</text>
</comment>
<evidence type="ECO:0000313" key="3">
    <source>
        <dbReference type="EMBL" id="KAL2817592.1"/>
    </source>
</evidence>
<proteinExistence type="inferred from homology"/>
<evidence type="ECO:0000313" key="4">
    <source>
        <dbReference type="Proteomes" id="UP001610334"/>
    </source>
</evidence>
<dbReference type="InterPro" id="IPR044855">
    <property type="entry name" value="CoA-Trfase_III_dom3_sf"/>
</dbReference>
<dbReference type="Proteomes" id="UP001610334">
    <property type="component" value="Unassembled WGS sequence"/>
</dbReference>
<dbReference type="Gene3D" id="3.40.50.10540">
    <property type="entry name" value="Crotonobetainyl-coa:carnitine coa-transferase, domain 1"/>
    <property type="match status" value="1"/>
</dbReference>
<organism evidence="3 4">
    <name type="scientific">Aspergillus granulosus</name>
    <dbReference type="NCBI Taxonomy" id="176169"/>
    <lineage>
        <taxon>Eukaryota</taxon>
        <taxon>Fungi</taxon>
        <taxon>Dikarya</taxon>
        <taxon>Ascomycota</taxon>
        <taxon>Pezizomycotina</taxon>
        <taxon>Eurotiomycetes</taxon>
        <taxon>Eurotiomycetidae</taxon>
        <taxon>Eurotiales</taxon>
        <taxon>Aspergillaceae</taxon>
        <taxon>Aspergillus</taxon>
        <taxon>Aspergillus subgen. Nidulantes</taxon>
    </lineage>
</organism>
<gene>
    <name evidence="3" type="ORF">BJX63DRAFT_440730</name>
</gene>
<accession>A0ABR4HQG4</accession>
<keyword evidence="2" id="KW-0808">Transferase</keyword>
<dbReference type="SUPFAM" id="SSF89796">
    <property type="entry name" value="CoA-transferase family III (CaiB/BaiF)"/>
    <property type="match status" value="1"/>
</dbReference>
<reference evidence="3 4" key="1">
    <citation type="submission" date="2024-07" db="EMBL/GenBank/DDBJ databases">
        <title>Section-level genome sequencing and comparative genomics of Aspergillus sections Usti and Cavernicolus.</title>
        <authorList>
            <consortium name="Lawrence Berkeley National Laboratory"/>
            <person name="Nybo J.L."/>
            <person name="Vesth T.C."/>
            <person name="Theobald S."/>
            <person name="Frisvad J.C."/>
            <person name="Larsen T.O."/>
            <person name="Kjaerboelling I."/>
            <person name="Rothschild-Mancinelli K."/>
            <person name="Lyhne E.K."/>
            <person name="Kogle M.E."/>
            <person name="Barry K."/>
            <person name="Clum A."/>
            <person name="Na H."/>
            <person name="Ledsgaard L."/>
            <person name="Lin J."/>
            <person name="Lipzen A."/>
            <person name="Kuo A."/>
            <person name="Riley R."/>
            <person name="Mondo S."/>
            <person name="Labutti K."/>
            <person name="Haridas S."/>
            <person name="Pangalinan J."/>
            <person name="Salamov A.A."/>
            <person name="Simmons B.A."/>
            <person name="Magnuson J.K."/>
            <person name="Chen J."/>
            <person name="Drula E."/>
            <person name="Henrissat B."/>
            <person name="Wiebenga A."/>
            <person name="Lubbers R.J."/>
            <person name="Gomes A.C."/>
            <person name="Makela M.R."/>
            <person name="Stajich J."/>
            <person name="Grigoriev I.V."/>
            <person name="Mortensen U.H."/>
            <person name="De Vries R.P."/>
            <person name="Baker S.E."/>
            <person name="Andersen M.R."/>
        </authorList>
    </citation>
    <scope>NUCLEOTIDE SEQUENCE [LARGE SCALE GENOMIC DNA]</scope>
    <source>
        <strain evidence="3 4">CBS 588.65</strain>
    </source>
</reference>